<accession>A0A7I8JNK6</accession>
<dbReference type="PANTHER" id="PTHR19851">
    <property type="entry name" value="OS02G0203500 PROTEIN"/>
    <property type="match status" value="1"/>
</dbReference>
<protein>
    <submittedName>
        <fullName evidence="1">Uncharacterized protein</fullName>
    </submittedName>
</protein>
<evidence type="ECO:0000313" key="2">
    <source>
        <dbReference type="EMBL" id="CAA7408866.1"/>
    </source>
</evidence>
<dbReference type="EMBL" id="LR743602">
    <property type="protein sequence ID" value="CAA2632547.1"/>
    <property type="molecule type" value="Genomic_DNA"/>
</dbReference>
<gene>
    <name evidence="1" type="ORF">SI7747_15018156</name>
    <name evidence="2" type="ORF">SI8410_15019544</name>
</gene>
<dbReference type="EMBL" id="LR746278">
    <property type="protein sequence ID" value="CAA7408866.1"/>
    <property type="molecule type" value="Genomic_DNA"/>
</dbReference>
<dbReference type="Gene3D" id="1.25.10.10">
    <property type="entry name" value="Leucine-rich Repeat Variant"/>
    <property type="match status" value="1"/>
</dbReference>
<dbReference type="SUPFAM" id="SSF48371">
    <property type="entry name" value="ARM repeat"/>
    <property type="match status" value="1"/>
</dbReference>
<evidence type="ECO:0000313" key="3">
    <source>
        <dbReference type="Proteomes" id="UP000663760"/>
    </source>
</evidence>
<evidence type="ECO:0000313" key="1">
    <source>
        <dbReference type="EMBL" id="CAA2632547.1"/>
    </source>
</evidence>
<organism evidence="1">
    <name type="scientific">Spirodela intermedia</name>
    <name type="common">Intermediate duckweed</name>
    <dbReference type="NCBI Taxonomy" id="51605"/>
    <lineage>
        <taxon>Eukaryota</taxon>
        <taxon>Viridiplantae</taxon>
        <taxon>Streptophyta</taxon>
        <taxon>Embryophyta</taxon>
        <taxon>Tracheophyta</taxon>
        <taxon>Spermatophyta</taxon>
        <taxon>Magnoliopsida</taxon>
        <taxon>Liliopsida</taxon>
        <taxon>Araceae</taxon>
        <taxon>Lemnoideae</taxon>
        <taxon>Spirodela</taxon>
    </lineage>
</organism>
<dbReference type="PANTHER" id="PTHR19851:SF7">
    <property type="entry name" value="F-BOX DOMAIN-CONTAINING PROTEIN"/>
    <property type="match status" value="1"/>
</dbReference>
<dbReference type="Proteomes" id="UP000663760">
    <property type="component" value="Chromosome 15"/>
</dbReference>
<proteinExistence type="predicted"/>
<reference evidence="1" key="1">
    <citation type="submission" date="2019-12" db="EMBL/GenBank/DDBJ databases">
        <authorList>
            <person name="Scholz U."/>
            <person name="Mascher M."/>
            <person name="Fiebig A."/>
        </authorList>
    </citation>
    <scope>NUCLEOTIDE SEQUENCE</scope>
</reference>
<keyword evidence="3" id="KW-1185">Reference proteome</keyword>
<dbReference type="AlphaFoldDB" id="A0A7I8JNK6"/>
<dbReference type="InterPro" id="IPR016024">
    <property type="entry name" value="ARM-type_fold"/>
</dbReference>
<name>A0A7I8JNK6_SPIIN</name>
<dbReference type="OrthoDB" id="1357022at2759"/>
<sequence length="270" mass="29723">MMLDSGIDRGLIDLLERGSEVAQHHAIAVLKAFYEMGGLRGRFQAGQLNLLPWDARLSLERFVLSDRSTAILKAMQDLIPIIEKAGNPRIREMILRSPLLVQIMNNQVVDVQYSAYMALRQMLFCSGRKTLLKQILKPDQVETLLAHALSAGSVKTRELSMLLILDLVKMGTKSCVERMFDLQVAEKLVSLEKSGGVFSGVLVNFLKGLDKSKVLSAAERKVMRQKVVWKVNTSMKGYDNESSIIAAVEAYVSGGSEASSSSSSSSSSRP</sequence>
<dbReference type="InterPro" id="IPR011989">
    <property type="entry name" value="ARM-like"/>
</dbReference>